<name>A0A8H4CBN5_COLGL</name>
<dbReference type="PANTHER" id="PTHR24148:SF79">
    <property type="entry name" value="HETEROKARYON INCOMPATIBILITY DOMAIN-CONTAINING PROTEIN"/>
    <property type="match status" value="1"/>
</dbReference>
<feature type="domain" description="Heterokaryon incompatibility" evidence="1">
    <location>
        <begin position="44"/>
        <end position="227"/>
    </location>
</feature>
<evidence type="ECO:0000313" key="3">
    <source>
        <dbReference type="Proteomes" id="UP000613401"/>
    </source>
</evidence>
<evidence type="ECO:0000313" key="2">
    <source>
        <dbReference type="EMBL" id="KAF3800776.1"/>
    </source>
</evidence>
<accession>A0A8H4CBN5</accession>
<reference evidence="2" key="2">
    <citation type="submission" date="2020-03" db="EMBL/GenBank/DDBJ databases">
        <authorList>
            <person name="Fu F.-F."/>
            <person name="Chen J."/>
        </authorList>
    </citation>
    <scope>NUCLEOTIDE SEQUENCE</scope>
    <source>
        <strain evidence="2">Lc1</strain>
    </source>
</reference>
<evidence type="ECO:0000259" key="1">
    <source>
        <dbReference type="Pfam" id="PF06985"/>
    </source>
</evidence>
<dbReference type="InterPro" id="IPR052895">
    <property type="entry name" value="HetReg/Transcr_Mod"/>
</dbReference>
<dbReference type="InterPro" id="IPR010730">
    <property type="entry name" value="HET"/>
</dbReference>
<organism evidence="2 3">
    <name type="scientific">Colletotrichum gloeosporioides</name>
    <name type="common">Anthracnose fungus</name>
    <name type="synonym">Glomerella cingulata</name>
    <dbReference type="NCBI Taxonomy" id="474922"/>
    <lineage>
        <taxon>Eukaryota</taxon>
        <taxon>Fungi</taxon>
        <taxon>Dikarya</taxon>
        <taxon>Ascomycota</taxon>
        <taxon>Pezizomycotina</taxon>
        <taxon>Sordariomycetes</taxon>
        <taxon>Hypocreomycetidae</taxon>
        <taxon>Glomerellales</taxon>
        <taxon>Glomerellaceae</taxon>
        <taxon>Colletotrichum</taxon>
        <taxon>Colletotrichum gloeosporioides species complex</taxon>
    </lineage>
</organism>
<dbReference type="GeneID" id="69016580"/>
<reference evidence="2" key="1">
    <citation type="journal article" date="2020" name="Phytopathology">
        <title>Genome sequence and comparative analysis of Colletotrichum gloeosporioides isolated from Liriodendron leaves.</title>
        <authorList>
            <person name="Fu F.F."/>
            <person name="Hao Z."/>
            <person name="Wang P."/>
            <person name="Lu Y."/>
            <person name="Xue L.J."/>
            <person name="Wei G."/>
            <person name="Tian Y."/>
            <person name="Baishi H."/>
            <person name="Xu H."/>
            <person name="Shi J."/>
            <person name="Cheng T."/>
            <person name="Wang G."/>
            <person name="Yi Y."/>
            <person name="Chen J."/>
        </authorList>
    </citation>
    <scope>NUCLEOTIDE SEQUENCE</scope>
    <source>
        <strain evidence="2">Lc1</strain>
    </source>
</reference>
<comment type="caution">
    <text evidence="2">The sequence shown here is derived from an EMBL/GenBank/DDBJ whole genome shotgun (WGS) entry which is preliminary data.</text>
</comment>
<dbReference type="EMBL" id="WVTB01000072">
    <property type="protein sequence ID" value="KAF3800776.1"/>
    <property type="molecule type" value="Genomic_DNA"/>
</dbReference>
<dbReference type="AlphaFoldDB" id="A0A8H4CBN5"/>
<dbReference type="Pfam" id="PF06985">
    <property type="entry name" value="HET"/>
    <property type="match status" value="1"/>
</dbReference>
<protein>
    <submittedName>
        <fullName evidence="2">Heterokaryon incompatibility protein 6</fullName>
    </submittedName>
</protein>
<gene>
    <name evidence="2" type="ORF">GCG54_00009447</name>
</gene>
<dbReference type="RefSeq" id="XP_045259935.1">
    <property type="nucleotide sequence ID" value="XM_045409393.1"/>
</dbReference>
<dbReference type="Proteomes" id="UP000613401">
    <property type="component" value="Unassembled WGS sequence"/>
</dbReference>
<dbReference type="PANTHER" id="PTHR24148">
    <property type="entry name" value="ANKYRIN REPEAT DOMAIN-CONTAINING PROTEIN 39 HOMOLOG-RELATED"/>
    <property type="match status" value="1"/>
</dbReference>
<keyword evidence="3" id="KW-1185">Reference proteome</keyword>
<proteinExistence type="predicted"/>
<sequence>MAVHNHLDPDRREIRLVRLRQPHATFTLSLELRTVSLGDEEASYSALSYVWGSSSELHQIEINGQPFFVTQNLHDALQQLSRNGVSVWLWIDAICIEQSDLEEKTHQVGMMRDIFSNAATVYIWLGPGTEETDQVMDIVSKYGPRLYACNALDLPSNGEKTLSLRKFVMGQLEPDEQSTVEMGPATEIAATAVDLFTEYQENGKALVPGLSDILHRSYWCRIWVIQEVALAREAVVMVGGRRVSLDVFDAALTTM</sequence>